<evidence type="ECO:0000313" key="2">
    <source>
        <dbReference type="EMBL" id="PPS16104.1"/>
    </source>
</evidence>
<feature type="compositionally biased region" description="Basic and acidic residues" evidence="1">
    <location>
        <begin position="1"/>
        <end position="11"/>
    </location>
</feature>
<evidence type="ECO:0000256" key="1">
    <source>
        <dbReference type="SAM" id="MobiDB-lite"/>
    </source>
</evidence>
<accession>A0A2P5YKK5</accession>
<organism evidence="2 3">
    <name type="scientific">Gossypium barbadense</name>
    <name type="common">Sea Island cotton</name>
    <name type="synonym">Hibiscus barbadensis</name>
    <dbReference type="NCBI Taxonomy" id="3634"/>
    <lineage>
        <taxon>Eukaryota</taxon>
        <taxon>Viridiplantae</taxon>
        <taxon>Streptophyta</taxon>
        <taxon>Embryophyta</taxon>
        <taxon>Tracheophyta</taxon>
        <taxon>Spermatophyta</taxon>
        <taxon>Magnoliopsida</taxon>
        <taxon>eudicotyledons</taxon>
        <taxon>Gunneridae</taxon>
        <taxon>Pentapetalae</taxon>
        <taxon>rosids</taxon>
        <taxon>malvids</taxon>
        <taxon>Malvales</taxon>
        <taxon>Malvaceae</taxon>
        <taxon>Malvoideae</taxon>
        <taxon>Gossypium</taxon>
    </lineage>
</organism>
<gene>
    <name evidence="2" type="ORF">GOBAR_AA04482</name>
</gene>
<name>A0A2P5YKK5_GOSBA</name>
<protein>
    <submittedName>
        <fullName evidence="2">Uncharacterized protein</fullName>
    </submittedName>
</protein>
<reference evidence="2 3" key="1">
    <citation type="submission" date="2015-01" db="EMBL/GenBank/DDBJ databases">
        <title>Genome of allotetraploid Gossypium barbadense reveals genomic plasticity and fiber elongation in cotton evolution.</title>
        <authorList>
            <person name="Chen X."/>
            <person name="Liu X."/>
            <person name="Zhao B."/>
            <person name="Zheng H."/>
            <person name="Hu Y."/>
            <person name="Lu G."/>
            <person name="Yang C."/>
            <person name="Chen J."/>
            <person name="Shan C."/>
            <person name="Zhang L."/>
            <person name="Zhou Y."/>
            <person name="Wang L."/>
            <person name="Guo W."/>
            <person name="Bai Y."/>
            <person name="Ruan J."/>
            <person name="Shangguan X."/>
            <person name="Mao Y."/>
            <person name="Jiang J."/>
            <person name="Zhu Y."/>
            <person name="Lei J."/>
            <person name="Kang H."/>
            <person name="Chen S."/>
            <person name="He X."/>
            <person name="Wang R."/>
            <person name="Wang Y."/>
            <person name="Chen J."/>
            <person name="Wang L."/>
            <person name="Yu S."/>
            <person name="Wang B."/>
            <person name="Wei J."/>
            <person name="Song S."/>
            <person name="Lu X."/>
            <person name="Gao Z."/>
            <person name="Gu W."/>
            <person name="Deng X."/>
            <person name="Ma D."/>
            <person name="Wang S."/>
            <person name="Liang W."/>
            <person name="Fang L."/>
            <person name="Cai C."/>
            <person name="Zhu X."/>
            <person name="Zhou B."/>
            <person name="Zhang Y."/>
            <person name="Chen Z."/>
            <person name="Xu S."/>
            <person name="Zhu R."/>
            <person name="Wang S."/>
            <person name="Zhang T."/>
            <person name="Zhao G."/>
        </authorList>
    </citation>
    <scope>NUCLEOTIDE SEQUENCE [LARGE SCALE GENOMIC DNA]</scope>
    <source>
        <strain evidence="3">cv. Xinhai21</strain>
        <tissue evidence="2">Leaf</tissue>
    </source>
</reference>
<proteinExistence type="predicted"/>
<dbReference type="Proteomes" id="UP000239757">
    <property type="component" value="Unassembled WGS sequence"/>
</dbReference>
<dbReference type="EMBL" id="KZ663067">
    <property type="protein sequence ID" value="PPS16104.1"/>
    <property type="molecule type" value="Genomic_DNA"/>
</dbReference>
<dbReference type="AlphaFoldDB" id="A0A2P5YKK5"/>
<sequence length="117" mass="13738">MEEEPTRLNIEDEKEDPVLGQEDDADSEDEYNFYMVSNKKIHAYQGEERSRRQGISLDHMNSLEVNQELEDRSMGLVEGKKRKMVQQKEYIRDIASIYMELDNDLSTTTMKQADQSQ</sequence>
<evidence type="ECO:0000313" key="3">
    <source>
        <dbReference type="Proteomes" id="UP000239757"/>
    </source>
</evidence>
<feature type="region of interest" description="Disordered" evidence="1">
    <location>
        <begin position="1"/>
        <end position="27"/>
    </location>
</feature>